<feature type="region of interest" description="Disordered" evidence="1">
    <location>
        <begin position="184"/>
        <end position="205"/>
    </location>
</feature>
<dbReference type="Proteomes" id="UP000199126">
    <property type="component" value="Unassembled WGS sequence"/>
</dbReference>
<dbReference type="RefSeq" id="WP_089825656.1">
    <property type="nucleotide sequence ID" value="NZ_FODV01000009.1"/>
</dbReference>
<feature type="region of interest" description="Disordered" evidence="1">
    <location>
        <begin position="43"/>
        <end position="66"/>
    </location>
</feature>
<reference evidence="3" key="1">
    <citation type="submission" date="2016-10" db="EMBL/GenBank/DDBJ databases">
        <authorList>
            <person name="Varghese N."/>
            <person name="Submissions S."/>
        </authorList>
    </citation>
    <scope>NUCLEOTIDE SEQUENCE [LARGE SCALE GENOMIC DNA]</scope>
    <source>
        <strain evidence="3">CGMCC 1.10121</strain>
    </source>
</reference>
<protein>
    <recommendedName>
        <fullName evidence="4">Restriction endonuclease</fullName>
    </recommendedName>
</protein>
<keyword evidence="3" id="KW-1185">Reference proteome</keyword>
<accession>A0A1H8U0J2</accession>
<dbReference type="AlphaFoldDB" id="A0A1H8U0J2"/>
<evidence type="ECO:0000313" key="2">
    <source>
        <dbReference type="EMBL" id="SEO96168.1"/>
    </source>
</evidence>
<gene>
    <name evidence="2" type="ORF">SAMN04487948_10912</name>
</gene>
<evidence type="ECO:0008006" key="4">
    <source>
        <dbReference type="Google" id="ProtNLM"/>
    </source>
</evidence>
<name>A0A1H8U0J2_9EURY</name>
<sequence length="216" mass="23553">MNIDDSDFELLASAKHHTDRLDGVADAGRVVVIDVPNNVFQAAKRQGRKRNSQHNGSGKVDGDSQAAHERGLVAEMAVAWYLGSELDMDLMSSGDDGVDLRVNGLTVDVKSCRPKFADDMLVDTDCIHKRDNPADVFLSTAVDMRYGVVFLVGQCSRETVANQDARKYPKKRINYVVDVDDLQSPTQRLSDPGFNPAPELDVGGQTDGFVAASQLD</sequence>
<proteinExistence type="predicted"/>
<organism evidence="2 3">
    <name type="scientific">Halogranum amylolyticum</name>
    <dbReference type="NCBI Taxonomy" id="660520"/>
    <lineage>
        <taxon>Archaea</taxon>
        <taxon>Methanobacteriati</taxon>
        <taxon>Methanobacteriota</taxon>
        <taxon>Stenosarchaea group</taxon>
        <taxon>Halobacteria</taxon>
        <taxon>Halobacteriales</taxon>
        <taxon>Haloferacaceae</taxon>
    </lineage>
</organism>
<dbReference type="EMBL" id="FODV01000009">
    <property type="protein sequence ID" value="SEO96168.1"/>
    <property type="molecule type" value="Genomic_DNA"/>
</dbReference>
<evidence type="ECO:0000313" key="3">
    <source>
        <dbReference type="Proteomes" id="UP000199126"/>
    </source>
</evidence>
<evidence type="ECO:0000256" key="1">
    <source>
        <dbReference type="SAM" id="MobiDB-lite"/>
    </source>
</evidence>